<feature type="region of interest" description="Disordered" evidence="3">
    <location>
        <begin position="144"/>
        <end position="234"/>
    </location>
</feature>
<dbReference type="InterPro" id="IPR035892">
    <property type="entry name" value="C2_domain_sf"/>
</dbReference>
<feature type="compositionally biased region" description="Low complexity" evidence="3">
    <location>
        <begin position="156"/>
        <end position="199"/>
    </location>
</feature>
<organism evidence="5">
    <name type="scientific">Nothobranchius rachovii</name>
    <name type="common">bluefin notho</name>
    <dbReference type="NCBI Taxonomy" id="451742"/>
    <lineage>
        <taxon>Eukaryota</taxon>
        <taxon>Metazoa</taxon>
        <taxon>Chordata</taxon>
        <taxon>Craniata</taxon>
        <taxon>Vertebrata</taxon>
        <taxon>Euteleostomi</taxon>
        <taxon>Actinopterygii</taxon>
        <taxon>Neopterygii</taxon>
        <taxon>Teleostei</taxon>
        <taxon>Neoteleostei</taxon>
        <taxon>Acanthomorphata</taxon>
        <taxon>Ovalentaria</taxon>
        <taxon>Atherinomorphae</taxon>
        <taxon>Cyprinodontiformes</taxon>
        <taxon>Nothobranchiidae</taxon>
        <taxon>Nothobranchius</taxon>
    </lineage>
</organism>
<dbReference type="GO" id="GO:0005789">
    <property type="term" value="C:endoplasmic reticulum membrane"/>
    <property type="evidence" value="ECO:0007669"/>
    <property type="project" value="TreeGrafter"/>
</dbReference>
<feature type="domain" description="Synaptotagmin SMP" evidence="4">
    <location>
        <begin position="2"/>
        <end position="89"/>
    </location>
</feature>
<evidence type="ECO:0000256" key="1">
    <source>
        <dbReference type="ARBA" id="ARBA00022692"/>
    </source>
</evidence>
<dbReference type="PANTHER" id="PTHR45761">
    <property type="entry name" value="EXTENDED SYNAPTOTAGMIN-LIKE PROTEIN 2, ISOFORM C"/>
    <property type="match status" value="1"/>
</dbReference>
<evidence type="ECO:0000259" key="4">
    <source>
        <dbReference type="Pfam" id="PF17047"/>
    </source>
</evidence>
<dbReference type="GO" id="GO:0008429">
    <property type="term" value="F:phosphatidylethanolamine binding"/>
    <property type="evidence" value="ECO:0007669"/>
    <property type="project" value="TreeGrafter"/>
</dbReference>
<dbReference type="GO" id="GO:0005544">
    <property type="term" value="F:calcium-dependent phospholipid binding"/>
    <property type="evidence" value="ECO:0007669"/>
    <property type="project" value="TreeGrafter"/>
</dbReference>
<dbReference type="Gene3D" id="2.60.40.150">
    <property type="entry name" value="C2 domain"/>
    <property type="match status" value="2"/>
</dbReference>
<name>A0A1A8RBT9_9TELE</name>
<keyword evidence="2" id="KW-1133">Transmembrane helix</keyword>
<dbReference type="GO" id="GO:0035091">
    <property type="term" value="F:phosphatidylinositol binding"/>
    <property type="evidence" value="ECO:0007669"/>
    <property type="project" value="TreeGrafter"/>
</dbReference>
<keyword evidence="1" id="KW-0812">Transmembrane</keyword>
<dbReference type="InterPro" id="IPR051634">
    <property type="entry name" value="Extended_Synaptotagmin"/>
</dbReference>
<evidence type="ECO:0000256" key="2">
    <source>
        <dbReference type="ARBA" id="ARBA00022989"/>
    </source>
</evidence>
<protein>
    <submittedName>
        <fullName evidence="5">Extended synaptotagmin-like protein 3</fullName>
    </submittedName>
</protein>
<dbReference type="SUPFAM" id="SSF49562">
    <property type="entry name" value="C2 domain (Calcium/lipid-binding domain, CaLB)"/>
    <property type="match status" value="1"/>
</dbReference>
<accession>A0A1A8RBT9</accession>
<dbReference type="PANTHER" id="PTHR45761:SF4">
    <property type="entry name" value="EXTENDED SYNAPTOTAGMIN-3"/>
    <property type="match status" value="1"/>
</dbReference>
<feature type="non-terminal residue" evidence="5">
    <location>
        <position position="333"/>
    </location>
</feature>
<gene>
    <name evidence="5" type="primary">ESYT3</name>
</gene>
<dbReference type="AlphaFoldDB" id="A0A1A8RBT9"/>
<sequence length="333" mass="37004">MDKLLKENIQPTIRLTNTALKMFTFTKIHFGHKPLRVTGMRAYTHEVDQREVILDLNLNFDSDVDIDANVNSAITAGIKGLKFQGMLRVKEHEKKSVLGVTTIPLERLMDVSDMSLDQFFPLERSGAQSKIKLKATMRILNVEHPPPKVVDPSPPQAKQQKPPTQQGANTSTSTASPAPVPSNNTPHAASSGAASSSKPPSTPSQLADPQNLSDDGYLTPKRRSSFLADESEKPSSTLYMRRYDSQSLLSENSIASSRFDLSDGASYPEAVRNHQGSFGQINLSIRYITIRKKLIVEVNSCRNLFPCSANGTDSYVRLYLLPDHSWRHRKKTQ</sequence>
<dbReference type="EMBL" id="HAEH01015592">
    <property type="protein sequence ID" value="SBS03147.1"/>
    <property type="molecule type" value="Transcribed_RNA"/>
</dbReference>
<keyword evidence="2" id="KW-0472">Membrane</keyword>
<evidence type="ECO:0000256" key="3">
    <source>
        <dbReference type="SAM" id="MobiDB-lite"/>
    </source>
</evidence>
<reference evidence="5" key="2">
    <citation type="submission" date="2016-06" db="EMBL/GenBank/DDBJ databases">
        <title>The genome of a short-lived fish provides insights into sex chromosome evolution and the genetic control of aging.</title>
        <authorList>
            <person name="Reichwald K."/>
            <person name="Felder M."/>
            <person name="Petzold A."/>
            <person name="Koch P."/>
            <person name="Groth M."/>
            <person name="Platzer M."/>
        </authorList>
    </citation>
    <scope>NUCLEOTIDE SEQUENCE</scope>
    <source>
        <tissue evidence="5">Brain</tissue>
    </source>
</reference>
<dbReference type="Pfam" id="PF17047">
    <property type="entry name" value="SMP_LBD"/>
    <property type="match status" value="1"/>
</dbReference>
<dbReference type="GO" id="GO:0005509">
    <property type="term" value="F:calcium ion binding"/>
    <property type="evidence" value="ECO:0007669"/>
    <property type="project" value="TreeGrafter"/>
</dbReference>
<proteinExistence type="predicted"/>
<dbReference type="GO" id="GO:0031210">
    <property type="term" value="F:phosphatidylcholine binding"/>
    <property type="evidence" value="ECO:0007669"/>
    <property type="project" value="TreeGrafter"/>
</dbReference>
<reference evidence="5" key="1">
    <citation type="submission" date="2016-05" db="EMBL/GenBank/DDBJ databases">
        <authorList>
            <person name="Lavstsen T."/>
            <person name="Jespersen J.S."/>
        </authorList>
    </citation>
    <scope>NUCLEOTIDE SEQUENCE</scope>
    <source>
        <tissue evidence="5">Brain</tissue>
    </source>
</reference>
<dbReference type="InterPro" id="IPR039010">
    <property type="entry name" value="Synaptotagmin_SMP"/>
</dbReference>
<evidence type="ECO:0000313" key="5">
    <source>
        <dbReference type="EMBL" id="SBS03147.1"/>
    </source>
</evidence>